<comment type="subcellular location">
    <subcellularLocation>
        <location evidence="1">Membrane</location>
        <topology evidence="1">Multi-pass membrane protein</topology>
    </subcellularLocation>
</comment>
<proteinExistence type="inferred from homology"/>
<comment type="similarity">
    <text evidence="2 10">Belongs to the sodium:solute symporter (SSF) (TC 2.A.21) family.</text>
</comment>
<evidence type="ECO:0000256" key="2">
    <source>
        <dbReference type="ARBA" id="ARBA00006434"/>
    </source>
</evidence>
<keyword evidence="6" id="KW-0769">Symport</keyword>
<keyword evidence="9" id="KW-0406">Ion transport</keyword>
<evidence type="ECO:0000256" key="1">
    <source>
        <dbReference type="ARBA" id="ARBA00004141"/>
    </source>
</evidence>
<dbReference type="InterPro" id="IPR019899">
    <property type="entry name" value="Na/solute_symporter_VC_2705"/>
</dbReference>
<sequence>MDQFTLNVIVVGLSFALYIGIAIWARAGSTSEFYAAGRGVNPVVNGMATAADWMSAASFISMAGLIAFVGYNNSTYLMGWTGGYVLMAMLLAPYLRKFGKYTVPEFVGDRYYSQTARVVAVICLLVISITYVIGQMTGAGVAFSRFLEVSSTTGLFIASAVVFVYAVLGGMKGITYTQVAQYIVLIVAYTIPAVFISLQLTGNPIPGLGLFSTHTGTGEPLLVTLNGLLTDLGFTEYTTGSSPWLMALFTLSLMIGTAGLPHVIIRFFTVPKVADARWSAGWALVFIALLYLTAPAVGAMARLNIMTTMWPEGVEGEAVATEDLPNWFQTWSVTGLLGVEDKNGDGRIQYYNETGPGMAELAAERGWAGNELVTFNRDILVLANPEIAQLPGWVIALIAAGGLAAALSTAAGLLLAISSAISHDLIKSVFNPNISEKAELMWARVSMAGAIVLATYLGLNPPGFAAQVVALAFGLAAATLFPTLMMGIFSKRMNSAGAIWGMIVGLVVTSVYLFTYLGWFFIPGTNMLENTAANYLFGIPPTHFGPIGAVLNFAVAYFVSKATAAPPKEIQDLVESVRIPRGAGAALSK</sequence>
<evidence type="ECO:0000256" key="8">
    <source>
        <dbReference type="ARBA" id="ARBA00023136"/>
    </source>
</evidence>
<accession>A0A7X6GZX6</accession>
<dbReference type="EMBL" id="JAAZQQ010000004">
    <property type="protein sequence ID" value="NKX45474.1"/>
    <property type="molecule type" value="Genomic_DNA"/>
</dbReference>
<feature type="transmembrane region" description="Helical" evidence="11">
    <location>
        <begin position="280"/>
        <end position="301"/>
    </location>
</feature>
<dbReference type="RefSeq" id="WP_168623859.1">
    <property type="nucleotide sequence ID" value="NZ_JAAZQQ010000004.1"/>
</dbReference>
<dbReference type="Gene3D" id="1.20.1730.10">
    <property type="entry name" value="Sodium/glucose cotransporter"/>
    <property type="match status" value="1"/>
</dbReference>
<evidence type="ECO:0000256" key="4">
    <source>
        <dbReference type="ARBA" id="ARBA00022475"/>
    </source>
</evidence>
<dbReference type="GO" id="GO:0006814">
    <property type="term" value="P:sodium ion transport"/>
    <property type="evidence" value="ECO:0007669"/>
    <property type="project" value="UniProtKB-KW"/>
</dbReference>
<dbReference type="NCBIfam" id="TIGR03648">
    <property type="entry name" value="Na_symport_lg"/>
    <property type="match status" value="1"/>
</dbReference>
<organism evidence="12 13">
    <name type="scientific">Roseicyclus persicicus</name>
    <dbReference type="NCBI Taxonomy" id="2650661"/>
    <lineage>
        <taxon>Bacteria</taxon>
        <taxon>Pseudomonadati</taxon>
        <taxon>Pseudomonadota</taxon>
        <taxon>Alphaproteobacteria</taxon>
        <taxon>Rhodobacterales</taxon>
        <taxon>Roseobacteraceae</taxon>
        <taxon>Roseicyclus</taxon>
    </lineage>
</organism>
<comment type="caution">
    <text evidence="12">The sequence shown here is derived from an EMBL/GenBank/DDBJ whole genome shotgun (WGS) entry which is preliminary data.</text>
</comment>
<feature type="transmembrane region" description="Helical" evidence="11">
    <location>
        <begin position="465"/>
        <end position="486"/>
    </location>
</feature>
<evidence type="ECO:0000256" key="3">
    <source>
        <dbReference type="ARBA" id="ARBA00022448"/>
    </source>
</evidence>
<evidence type="ECO:0000256" key="7">
    <source>
        <dbReference type="ARBA" id="ARBA00022989"/>
    </source>
</evidence>
<feature type="transmembrane region" description="Helical" evidence="11">
    <location>
        <begin position="146"/>
        <end position="168"/>
    </location>
</feature>
<feature type="transmembrane region" description="Helical" evidence="11">
    <location>
        <begin position="180"/>
        <end position="200"/>
    </location>
</feature>
<evidence type="ECO:0000256" key="10">
    <source>
        <dbReference type="RuleBase" id="RU362091"/>
    </source>
</evidence>
<feature type="transmembrane region" description="Helical" evidence="11">
    <location>
        <begin position="393"/>
        <end position="421"/>
    </location>
</feature>
<feature type="transmembrane region" description="Helical" evidence="11">
    <location>
        <begin position="441"/>
        <end position="459"/>
    </location>
</feature>
<dbReference type="CDD" id="cd11480">
    <property type="entry name" value="SLC5sbd_u4"/>
    <property type="match status" value="1"/>
</dbReference>
<feature type="transmembrane region" description="Helical" evidence="11">
    <location>
        <begin position="244"/>
        <end position="268"/>
    </location>
</feature>
<dbReference type="GO" id="GO:0005886">
    <property type="term" value="C:plasma membrane"/>
    <property type="evidence" value="ECO:0007669"/>
    <property type="project" value="TreeGrafter"/>
</dbReference>
<keyword evidence="13" id="KW-1185">Reference proteome</keyword>
<feature type="transmembrane region" description="Helical" evidence="11">
    <location>
        <begin position="498"/>
        <end position="522"/>
    </location>
</feature>
<gene>
    <name evidence="12" type="ORF">HCU73_12835</name>
</gene>
<name>A0A7X6GZX6_9RHOB</name>
<dbReference type="Proteomes" id="UP000526408">
    <property type="component" value="Unassembled WGS sequence"/>
</dbReference>
<keyword evidence="5 11" id="KW-0812">Transmembrane</keyword>
<keyword evidence="3" id="KW-0813">Transport</keyword>
<dbReference type="GO" id="GO:0015293">
    <property type="term" value="F:symporter activity"/>
    <property type="evidence" value="ECO:0007669"/>
    <property type="project" value="UniProtKB-KW"/>
</dbReference>
<feature type="transmembrane region" description="Helical" evidence="11">
    <location>
        <begin position="116"/>
        <end position="134"/>
    </location>
</feature>
<protein>
    <submittedName>
        <fullName evidence="12">Cation acetate symporter</fullName>
    </submittedName>
</protein>
<feature type="transmembrane region" description="Helical" evidence="11">
    <location>
        <begin position="77"/>
        <end position="95"/>
    </location>
</feature>
<keyword evidence="4" id="KW-1003">Cell membrane</keyword>
<dbReference type="PANTHER" id="PTHR48086">
    <property type="entry name" value="SODIUM/PROLINE SYMPORTER-RELATED"/>
    <property type="match status" value="1"/>
</dbReference>
<evidence type="ECO:0000256" key="11">
    <source>
        <dbReference type="SAM" id="Phobius"/>
    </source>
</evidence>
<keyword evidence="9" id="KW-0915">Sodium</keyword>
<evidence type="ECO:0000256" key="5">
    <source>
        <dbReference type="ARBA" id="ARBA00022692"/>
    </source>
</evidence>
<dbReference type="InterPro" id="IPR018212">
    <property type="entry name" value="Na/solute_symporter_CS"/>
</dbReference>
<evidence type="ECO:0000313" key="13">
    <source>
        <dbReference type="Proteomes" id="UP000526408"/>
    </source>
</evidence>
<feature type="transmembrane region" description="Helical" evidence="11">
    <location>
        <begin position="6"/>
        <end position="25"/>
    </location>
</feature>
<dbReference type="InterPro" id="IPR038377">
    <property type="entry name" value="Na/Glc_symporter_sf"/>
</dbReference>
<evidence type="ECO:0000256" key="6">
    <source>
        <dbReference type="ARBA" id="ARBA00022847"/>
    </source>
</evidence>
<dbReference type="InterPro" id="IPR001734">
    <property type="entry name" value="Na/solute_symporter"/>
</dbReference>
<dbReference type="Pfam" id="PF00474">
    <property type="entry name" value="SSF"/>
    <property type="match status" value="2"/>
</dbReference>
<dbReference type="PANTHER" id="PTHR48086:SF5">
    <property type="entry name" value="NA(+):SOLUTE SYMPORTER (SSF FAMILY)"/>
    <property type="match status" value="1"/>
</dbReference>
<evidence type="ECO:0000256" key="9">
    <source>
        <dbReference type="ARBA" id="ARBA00023201"/>
    </source>
</evidence>
<evidence type="ECO:0000313" key="12">
    <source>
        <dbReference type="EMBL" id="NKX45474.1"/>
    </source>
</evidence>
<dbReference type="AlphaFoldDB" id="A0A7X6GZX6"/>
<dbReference type="PROSITE" id="PS50283">
    <property type="entry name" value="NA_SOLUT_SYMP_3"/>
    <property type="match status" value="1"/>
</dbReference>
<feature type="transmembrane region" description="Helical" evidence="11">
    <location>
        <begin position="46"/>
        <end position="71"/>
    </location>
</feature>
<keyword evidence="9" id="KW-0739">Sodium transport</keyword>
<dbReference type="InterPro" id="IPR050277">
    <property type="entry name" value="Sodium:Solute_Symporter"/>
</dbReference>
<keyword evidence="8 11" id="KW-0472">Membrane</keyword>
<reference evidence="12 13" key="1">
    <citation type="submission" date="2020-04" db="EMBL/GenBank/DDBJ databases">
        <authorList>
            <person name="Yoon J."/>
        </authorList>
    </citation>
    <scope>NUCLEOTIDE SEQUENCE [LARGE SCALE GENOMIC DNA]</scope>
    <source>
        <strain evidence="12 13">KMU-115</strain>
    </source>
</reference>
<feature type="transmembrane region" description="Helical" evidence="11">
    <location>
        <begin position="542"/>
        <end position="559"/>
    </location>
</feature>
<dbReference type="GO" id="GO:0046942">
    <property type="term" value="P:carboxylic acid transport"/>
    <property type="evidence" value="ECO:0007669"/>
    <property type="project" value="UniProtKB-ARBA"/>
</dbReference>
<dbReference type="PROSITE" id="PS00457">
    <property type="entry name" value="NA_SOLUT_SYMP_2"/>
    <property type="match status" value="1"/>
</dbReference>
<keyword evidence="7 11" id="KW-1133">Transmembrane helix</keyword>